<evidence type="ECO:0000313" key="1">
    <source>
        <dbReference type="EMBL" id="KAJ4426131.1"/>
    </source>
</evidence>
<keyword evidence="2" id="KW-1185">Reference proteome</keyword>
<sequence length="170" mass="19374">METLTLLFNECLKRKRISNSWRESTIVTLYKGKGSKEDSNSYHSIALESKVFKVFSTLLMNRISPRIMIIISQSQYGFMEGRPTIHAIGEVLKEIDDTLSQPSTPLYAIFIGYAKTSNSIDRKLLIQKPEATLGSMEHEIEAIKAILNVNCVRILWYLDYTTHTINKGVL</sequence>
<protein>
    <submittedName>
        <fullName evidence="1">Uncharacterized protein</fullName>
    </submittedName>
</protein>
<dbReference type="PANTHER" id="PTHR19446">
    <property type="entry name" value="REVERSE TRANSCRIPTASES"/>
    <property type="match status" value="1"/>
</dbReference>
<organism evidence="1 2">
    <name type="scientific">Periplaneta americana</name>
    <name type="common">American cockroach</name>
    <name type="synonym">Blatta americana</name>
    <dbReference type="NCBI Taxonomy" id="6978"/>
    <lineage>
        <taxon>Eukaryota</taxon>
        <taxon>Metazoa</taxon>
        <taxon>Ecdysozoa</taxon>
        <taxon>Arthropoda</taxon>
        <taxon>Hexapoda</taxon>
        <taxon>Insecta</taxon>
        <taxon>Pterygota</taxon>
        <taxon>Neoptera</taxon>
        <taxon>Polyneoptera</taxon>
        <taxon>Dictyoptera</taxon>
        <taxon>Blattodea</taxon>
        <taxon>Blattoidea</taxon>
        <taxon>Blattidae</taxon>
        <taxon>Blattinae</taxon>
        <taxon>Periplaneta</taxon>
    </lineage>
</organism>
<proteinExistence type="predicted"/>
<comment type="caution">
    <text evidence="1">The sequence shown here is derived from an EMBL/GenBank/DDBJ whole genome shotgun (WGS) entry which is preliminary data.</text>
</comment>
<dbReference type="Proteomes" id="UP001148838">
    <property type="component" value="Unassembled WGS sequence"/>
</dbReference>
<gene>
    <name evidence="1" type="ORF">ANN_26940</name>
</gene>
<dbReference type="EMBL" id="JAJSOF020000040">
    <property type="protein sequence ID" value="KAJ4426131.1"/>
    <property type="molecule type" value="Genomic_DNA"/>
</dbReference>
<accession>A0ABQ8RWM8</accession>
<evidence type="ECO:0000313" key="2">
    <source>
        <dbReference type="Proteomes" id="UP001148838"/>
    </source>
</evidence>
<reference evidence="1 2" key="1">
    <citation type="journal article" date="2022" name="Allergy">
        <title>Genome assembly and annotation of Periplaneta americana reveal a comprehensive cockroach allergen profile.</title>
        <authorList>
            <person name="Wang L."/>
            <person name="Xiong Q."/>
            <person name="Saelim N."/>
            <person name="Wang L."/>
            <person name="Nong W."/>
            <person name="Wan A.T."/>
            <person name="Shi M."/>
            <person name="Liu X."/>
            <person name="Cao Q."/>
            <person name="Hui J.H.L."/>
            <person name="Sookrung N."/>
            <person name="Leung T.F."/>
            <person name="Tungtrongchitr A."/>
            <person name="Tsui S.K.W."/>
        </authorList>
    </citation>
    <scope>NUCLEOTIDE SEQUENCE [LARGE SCALE GENOMIC DNA]</scope>
    <source>
        <strain evidence="1">PWHHKU_190912</strain>
    </source>
</reference>
<name>A0ABQ8RWM8_PERAM</name>